<evidence type="ECO:0000256" key="6">
    <source>
        <dbReference type="SAM" id="MobiDB-lite"/>
    </source>
</evidence>
<feature type="domain" description="Rhodopsin" evidence="8">
    <location>
        <begin position="2"/>
        <end position="140"/>
    </location>
</feature>
<feature type="transmembrane region" description="Helical" evidence="7">
    <location>
        <begin position="115"/>
        <end position="140"/>
    </location>
</feature>
<evidence type="ECO:0000256" key="5">
    <source>
        <dbReference type="ARBA" id="ARBA00038359"/>
    </source>
</evidence>
<keyword evidence="3 7" id="KW-1133">Transmembrane helix</keyword>
<dbReference type="Proteomes" id="UP001165205">
    <property type="component" value="Unassembled WGS sequence"/>
</dbReference>
<proteinExistence type="inferred from homology"/>
<sequence>MATIGIQVIAGVAIVLTLNLQCIPHKAIYDLTVPGKCIDLHKIQLTSASIHLTCDVIMLLLPQPVIWTLKMTWRKRLGVSFVFSLGVLACASAALRLDTIVMYRNATDPLYSLAPVVLCSMAEMTCGFFIFCLPCIPKIITETGAIRKIKRVLGMKTTTTKPSGYSENYGPGISAYGSSSYKMSNNIRREKQKGTESMEYLHESILEAGGIIRTTHITVTEESRAASEDESKNAACPYISRTHHVE</sequence>
<organism evidence="9 10">
    <name type="scientific">Aspergillus oryzae</name>
    <name type="common">Yellow koji mold</name>
    <dbReference type="NCBI Taxonomy" id="5062"/>
    <lineage>
        <taxon>Eukaryota</taxon>
        <taxon>Fungi</taxon>
        <taxon>Dikarya</taxon>
        <taxon>Ascomycota</taxon>
        <taxon>Pezizomycotina</taxon>
        <taxon>Eurotiomycetes</taxon>
        <taxon>Eurotiomycetidae</taxon>
        <taxon>Eurotiales</taxon>
        <taxon>Aspergillaceae</taxon>
        <taxon>Aspergillus</taxon>
        <taxon>Aspergillus subgen. Circumdati</taxon>
    </lineage>
</organism>
<accession>A0AAN4YU57</accession>
<reference evidence="9" key="1">
    <citation type="submission" date="2023-04" db="EMBL/GenBank/DDBJ databases">
        <title>Aspergillus oryzae NBRC 4228.</title>
        <authorList>
            <person name="Ichikawa N."/>
            <person name="Sato H."/>
            <person name="Tonouchi N."/>
        </authorList>
    </citation>
    <scope>NUCLEOTIDE SEQUENCE</scope>
    <source>
        <strain evidence="9">NBRC 4228</strain>
    </source>
</reference>
<evidence type="ECO:0000256" key="1">
    <source>
        <dbReference type="ARBA" id="ARBA00004141"/>
    </source>
</evidence>
<dbReference type="Pfam" id="PF20684">
    <property type="entry name" value="Fung_rhodopsin"/>
    <property type="match status" value="1"/>
</dbReference>
<dbReference type="PANTHER" id="PTHR33048:SF47">
    <property type="entry name" value="INTEGRAL MEMBRANE PROTEIN-RELATED"/>
    <property type="match status" value="1"/>
</dbReference>
<comment type="similarity">
    <text evidence="5">Belongs to the SAT4 family.</text>
</comment>
<evidence type="ECO:0000256" key="3">
    <source>
        <dbReference type="ARBA" id="ARBA00022989"/>
    </source>
</evidence>
<evidence type="ECO:0000259" key="8">
    <source>
        <dbReference type="Pfam" id="PF20684"/>
    </source>
</evidence>
<dbReference type="EMBL" id="BSYA01000210">
    <property type="protein sequence ID" value="GMG36726.1"/>
    <property type="molecule type" value="Genomic_DNA"/>
</dbReference>
<evidence type="ECO:0000256" key="7">
    <source>
        <dbReference type="SAM" id="Phobius"/>
    </source>
</evidence>
<dbReference type="GO" id="GO:0016020">
    <property type="term" value="C:membrane"/>
    <property type="evidence" value="ECO:0007669"/>
    <property type="project" value="UniProtKB-SubCell"/>
</dbReference>
<evidence type="ECO:0000256" key="2">
    <source>
        <dbReference type="ARBA" id="ARBA00022692"/>
    </source>
</evidence>
<gene>
    <name evidence="9" type="ORF">Aory04_001170800</name>
</gene>
<comment type="subcellular location">
    <subcellularLocation>
        <location evidence="1">Membrane</location>
        <topology evidence="1">Multi-pass membrane protein</topology>
    </subcellularLocation>
</comment>
<dbReference type="InterPro" id="IPR052337">
    <property type="entry name" value="SAT4-like"/>
</dbReference>
<keyword evidence="4 7" id="KW-0472">Membrane</keyword>
<evidence type="ECO:0000313" key="9">
    <source>
        <dbReference type="EMBL" id="GMG36726.1"/>
    </source>
</evidence>
<dbReference type="InterPro" id="IPR049326">
    <property type="entry name" value="Rhodopsin_dom_fungi"/>
</dbReference>
<feature type="transmembrane region" description="Helical" evidence="7">
    <location>
        <begin position="77"/>
        <end position="95"/>
    </location>
</feature>
<dbReference type="PANTHER" id="PTHR33048">
    <property type="entry name" value="PTH11-LIKE INTEGRAL MEMBRANE PROTEIN (AFU_ORTHOLOGUE AFUA_5G11245)"/>
    <property type="match status" value="1"/>
</dbReference>
<dbReference type="AlphaFoldDB" id="A0AAN4YU57"/>
<feature type="compositionally biased region" description="Basic and acidic residues" evidence="6">
    <location>
        <begin position="222"/>
        <end position="232"/>
    </location>
</feature>
<protein>
    <submittedName>
        <fullName evidence="9">Unnamed protein product</fullName>
    </submittedName>
</protein>
<feature type="region of interest" description="Disordered" evidence="6">
    <location>
        <begin position="222"/>
        <end position="246"/>
    </location>
</feature>
<evidence type="ECO:0000313" key="10">
    <source>
        <dbReference type="Proteomes" id="UP001165205"/>
    </source>
</evidence>
<comment type="caution">
    <text evidence="9">The sequence shown here is derived from an EMBL/GenBank/DDBJ whole genome shotgun (WGS) entry which is preliminary data.</text>
</comment>
<name>A0AAN4YU57_ASPOZ</name>
<evidence type="ECO:0000256" key="4">
    <source>
        <dbReference type="ARBA" id="ARBA00023136"/>
    </source>
</evidence>
<keyword evidence="2 7" id="KW-0812">Transmembrane</keyword>